<feature type="compositionally biased region" description="Low complexity" evidence="1">
    <location>
        <begin position="65"/>
        <end position="75"/>
    </location>
</feature>
<dbReference type="VEuPathDB" id="ToxoDB:TGFOU_404250"/>
<feature type="compositionally biased region" description="Basic and acidic residues" evidence="1">
    <location>
        <begin position="148"/>
        <end position="157"/>
    </location>
</feature>
<proteinExistence type="predicted"/>
<evidence type="ECO:0000313" key="3">
    <source>
        <dbReference type="Proteomes" id="UP000028838"/>
    </source>
</evidence>
<dbReference type="Proteomes" id="UP000028838">
    <property type="component" value="Unassembled WGS sequence"/>
</dbReference>
<reference evidence="2 3" key="1">
    <citation type="submission" date="2014-07" db="EMBL/GenBank/DDBJ databases">
        <authorList>
            <person name="Sibley D."/>
            <person name="Venepally P."/>
            <person name="Karamycheva S."/>
            <person name="Hadjithomas M."/>
            <person name="Khan A."/>
            <person name="Brunk B."/>
            <person name="Roos D."/>
            <person name="Caler E."/>
            <person name="Lorenzi H."/>
        </authorList>
    </citation>
    <scope>NUCLEOTIDE SEQUENCE [LARGE SCALE GENOMIC DNA]</scope>
    <source>
        <strain evidence="2 3">FOU</strain>
    </source>
</reference>
<feature type="region of interest" description="Disordered" evidence="1">
    <location>
        <begin position="40"/>
        <end position="199"/>
    </location>
</feature>
<evidence type="ECO:0000313" key="2">
    <source>
        <dbReference type="EMBL" id="KFG52419.1"/>
    </source>
</evidence>
<organism evidence="2 3">
    <name type="scientific">Toxoplasma gondii FOU</name>
    <dbReference type="NCBI Taxonomy" id="943167"/>
    <lineage>
        <taxon>Eukaryota</taxon>
        <taxon>Sar</taxon>
        <taxon>Alveolata</taxon>
        <taxon>Apicomplexa</taxon>
        <taxon>Conoidasida</taxon>
        <taxon>Coccidia</taxon>
        <taxon>Eucoccidiorida</taxon>
        <taxon>Eimeriorina</taxon>
        <taxon>Sarcocystidae</taxon>
        <taxon>Toxoplasma</taxon>
    </lineage>
</organism>
<name>A0A086L701_TOXGO</name>
<evidence type="ECO:0000256" key="1">
    <source>
        <dbReference type="SAM" id="MobiDB-lite"/>
    </source>
</evidence>
<dbReference type="EMBL" id="AEYH02001149">
    <property type="protein sequence ID" value="KFG52419.1"/>
    <property type="molecule type" value="Genomic_DNA"/>
</dbReference>
<gene>
    <name evidence="2" type="ORF">TGFOU_404250</name>
</gene>
<comment type="caution">
    <text evidence="2">The sequence shown here is derived from an EMBL/GenBank/DDBJ whole genome shotgun (WGS) entry which is preliminary data.</text>
</comment>
<feature type="compositionally biased region" description="Basic and acidic residues" evidence="1">
    <location>
        <begin position="106"/>
        <end position="124"/>
    </location>
</feature>
<protein>
    <submittedName>
        <fullName evidence="2">Uncharacterized protein</fullName>
    </submittedName>
</protein>
<accession>A0A086L701</accession>
<feature type="compositionally biased region" description="Basic and acidic residues" evidence="1">
    <location>
        <begin position="179"/>
        <end position="197"/>
    </location>
</feature>
<dbReference type="AlphaFoldDB" id="A0A086L701"/>
<sequence length="226" mass="23999">MSTPEEHRSPLVFSAPQSVSPYLSAAASSPFSAVHYAAPRSASVGGGPRLHAQKASDDSMRSHRAASAMPALQAAPGSAASHPKWVISRASVSPTPPLVRTSIDAVSDRAGSEDVARNRSDESLRGGIDGSETSGKKESKSANLRVQGKHELPEGERTGSVVGDRAHAWKGKVQGSVVLRKDRDRKHNGEQRGERGCEGGAANCLAPILSFQRHKEAEGHWDLRIF</sequence>
<dbReference type="OrthoDB" id="331294at2759"/>